<dbReference type="EMBL" id="CARXXK010000001">
    <property type="protein sequence ID" value="CAI6344006.1"/>
    <property type="molecule type" value="Genomic_DNA"/>
</dbReference>
<proteinExistence type="predicted"/>
<dbReference type="AlphaFoldDB" id="A0AAV0VMG7"/>
<evidence type="ECO:0000313" key="1">
    <source>
        <dbReference type="EMBL" id="CAI6344006.1"/>
    </source>
</evidence>
<sequence>MRYYELEQLDDSAYGNGGFTTLVFDAFGLVLGCQTQQKCNVLGSENLHLDTRSEHKALVILIHIKNVVKQIKYQQVSNCCALAVVSGCHRWIDASLIHVC</sequence>
<accession>A0AAV0VMG7</accession>
<dbReference type="Proteomes" id="UP001160148">
    <property type="component" value="Unassembled WGS sequence"/>
</dbReference>
<name>A0AAV0VMG7_9HEMI</name>
<organism evidence="1 2">
    <name type="scientific">Macrosiphum euphorbiae</name>
    <name type="common">potato aphid</name>
    <dbReference type="NCBI Taxonomy" id="13131"/>
    <lineage>
        <taxon>Eukaryota</taxon>
        <taxon>Metazoa</taxon>
        <taxon>Ecdysozoa</taxon>
        <taxon>Arthropoda</taxon>
        <taxon>Hexapoda</taxon>
        <taxon>Insecta</taxon>
        <taxon>Pterygota</taxon>
        <taxon>Neoptera</taxon>
        <taxon>Paraneoptera</taxon>
        <taxon>Hemiptera</taxon>
        <taxon>Sternorrhyncha</taxon>
        <taxon>Aphidomorpha</taxon>
        <taxon>Aphidoidea</taxon>
        <taxon>Aphididae</taxon>
        <taxon>Macrosiphini</taxon>
        <taxon>Macrosiphum</taxon>
    </lineage>
</organism>
<reference evidence="1 2" key="1">
    <citation type="submission" date="2023-01" db="EMBL/GenBank/DDBJ databases">
        <authorList>
            <person name="Whitehead M."/>
        </authorList>
    </citation>
    <scope>NUCLEOTIDE SEQUENCE [LARGE SCALE GENOMIC DNA]</scope>
</reference>
<evidence type="ECO:0000313" key="2">
    <source>
        <dbReference type="Proteomes" id="UP001160148"/>
    </source>
</evidence>
<comment type="caution">
    <text evidence="1">The sequence shown here is derived from an EMBL/GenBank/DDBJ whole genome shotgun (WGS) entry which is preliminary data.</text>
</comment>
<gene>
    <name evidence="1" type="ORF">MEUPH1_LOCUS1193</name>
</gene>
<protein>
    <submittedName>
        <fullName evidence="1">Uncharacterized protein</fullName>
    </submittedName>
</protein>
<keyword evidence="2" id="KW-1185">Reference proteome</keyword>